<feature type="non-terminal residue" evidence="2">
    <location>
        <position position="1"/>
    </location>
</feature>
<sequence>YSELWLDSNYKQRSTDKPGTNNPVWNEFFSFNVHDTSKYNKLYFRVLDKDTVSNDKIGSAKFDLTNVYKGQPFTGWIKLPAWFGLSSHGQLHLRIEFEPSFY</sequence>
<gene>
    <name evidence="2" type="ORF">BDA99DRAFT_439881</name>
</gene>
<evidence type="ECO:0000313" key="3">
    <source>
        <dbReference type="Proteomes" id="UP001209540"/>
    </source>
</evidence>
<organism evidence="2 3">
    <name type="scientific">Phascolomyces articulosus</name>
    <dbReference type="NCBI Taxonomy" id="60185"/>
    <lineage>
        <taxon>Eukaryota</taxon>
        <taxon>Fungi</taxon>
        <taxon>Fungi incertae sedis</taxon>
        <taxon>Mucoromycota</taxon>
        <taxon>Mucoromycotina</taxon>
        <taxon>Mucoromycetes</taxon>
        <taxon>Mucorales</taxon>
        <taxon>Lichtheimiaceae</taxon>
        <taxon>Phascolomyces</taxon>
    </lineage>
</organism>
<comment type="caution">
    <text evidence="2">The sequence shown here is derived from an EMBL/GenBank/DDBJ whole genome shotgun (WGS) entry which is preliminary data.</text>
</comment>
<protein>
    <submittedName>
        <fullName evidence="2">C2 domain-containing protein</fullName>
    </submittedName>
</protein>
<dbReference type="SUPFAM" id="SSF49562">
    <property type="entry name" value="C2 domain (Calcium/lipid-binding domain, CaLB)"/>
    <property type="match status" value="1"/>
</dbReference>
<accession>A0AAD5PCS0</accession>
<reference evidence="2" key="1">
    <citation type="journal article" date="2022" name="IScience">
        <title>Evolution of zygomycete secretomes and the origins of terrestrial fungal ecologies.</title>
        <authorList>
            <person name="Chang Y."/>
            <person name="Wang Y."/>
            <person name="Mondo S."/>
            <person name="Ahrendt S."/>
            <person name="Andreopoulos W."/>
            <person name="Barry K."/>
            <person name="Beard J."/>
            <person name="Benny G.L."/>
            <person name="Blankenship S."/>
            <person name="Bonito G."/>
            <person name="Cuomo C."/>
            <person name="Desiro A."/>
            <person name="Gervers K.A."/>
            <person name="Hundley H."/>
            <person name="Kuo A."/>
            <person name="LaButti K."/>
            <person name="Lang B.F."/>
            <person name="Lipzen A."/>
            <person name="O'Donnell K."/>
            <person name="Pangilinan J."/>
            <person name="Reynolds N."/>
            <person name="Sandor L."/>
            <person name="Smith M.E."/>
            <person name="Tsang A."/>
            <person name="Grigoriev I.V."/>
            <person name="Stajich J.E."/>
            <person name="Spatafora J.W."/>
        </authorList>
    </citation>
    <scope>NUCLEOTIDE SEQUENCE</scope>
    <source>
        <strain evidence="2">RSA 2281</strain>
    </source>
</reference>
<dbReference type="PROSITE" id="PS50004">
    <property type="entry name" value="C2"/>
    <property type="match status" value="1"/>
</dbReference>
<dbReference type="Gene3D" id="2.60.40.150">
    <property type="entry name" value="C2 domain"/>
    <property type="match status" value="1"/>
</dbReference>
<dbReference type="Proteomes" id="UP001209540">
    <property type="component" value="Unassembled WGS sequence"/>
</dbReference>
<keyword evidence="3" id="KW-1185">Reference proteome</keyword>
<reference evidence="2" key="2">
    <citation type="submission" date="2023-02" db="EMBL/GenBank/DDBJ databases">
        <authorList>
            <consortium name="DOE Joint Genome Institute"/>
            <person name="Mondo S.J."/>
            <person name="Chang Y."/>
            <person name="Wang Y."/>
            <person name="Ahrendt S."/>
            <person name="Andreopoulos W."/>
            <person name="Barry K."/>
            <person name="Beard J."/>
            <person name="Benny G.L."/>
            <person name="Blankenship S."/>
            <person name="Bonito G."/>
            <person name="Cuomo C."/>
            <person name="Desiro A."/>
            <person name="Gervers K.A."/>
            <person name="Hundley H."/>
            <person name="Kuo A."/>
            <person name="LaButti K."/>
            <person name="Lang B.F."/>
            <person name="Lipzen A."/>
            <person name="O'Donnell K."/>
            <person name="Pangilinan J."/>
            <person name="Reynolds N."/>
            <person name="Sandor L."/>
            <person name="Smith M.W."/>
            <person name="Tsang A."/>
            <person name="Grigoriev I.V."/>
            <person name="Stajich J.E."/>
            <person name="Spatafora J.W."/>
        </authorList>
    </citation>
    <scope>NUCLEOTIDE SEQUENCE</scope>
    <source>
        <strain evidence="2">RSA 2281</strain>
    </source>
</reference>
<feature type="domain" description="C2" evidence="1">
    <location>
        <begin position="1"/>
        <end position="77"/>
    </location>
</feature>
<name>A0AAD5PCS0_9FUNG</name>
<evidence type="ECO:0000313" key="2">
    <source>
        <dbReference type="EMBL" id="KAI9259619.1"/>
    </source>
</evidence>
<dbReference type="EMBL" id="JAIXMP010000017">
    <property type="protein sequence ID" value="KAI9259619.1"/>
    <property type="molecule type" value="Genomic_DNA"/>
</dbReference>
<dbReference type="Pfam" id="PF00168">
    <property type="entry name" value="C2"/>
    <property type="match status" value="1"/>
</dbReference>
<proteinExistence type="predicted"/>
<dbReference type="AlphaFoldDB" id="A0AAD5PCS0"/>
<evidence type="ECO:0000259" key="1">
    <source>
        <dbReference type="PROSITE" id="PS50004"/>
    </source>
</evidence>
<dbReference type="InterPro" id="IPR035892">
    <property type="entry name" value="C2_domain_sf"/>
</dbReference>
<dbReference type="InterPro" id="IPR000008">
    <property type="entry name" value="C2_dom"/>
</dbReference>
<dbReference type="CDD" id="cd00030">
    <property type="entry name" value="C2"/>
    <property type="match status" value="1"/>
</dbReference>